<dbReference type="OrthoDB" id="336885at2759"/>
<dbReference type="Proteomes" id="UP000031668">
    <property type="component" value="Unassembled WGS sequence"/>
</dbReference>
<evidence type="ECO:0000256" key="1">
    <source>
        <dbReference type="ARBA" id="ARBA00004123"/>
    </source>
</evidence>
<keyword evidence="5" id="KW-0539">Nucleus</keyword>
<evidence type="ECO:0000256" key="2">
    <source>
        <dbReference type="ARBA" id="ARBA00007299"/>
    </source>
</evidence>
<evidence type="ECO:0000256" key="5">
    <source>
        <dbReference type="ARBA" id="ARBA00023242"/>
    </source>
</evidence>
<protein>
    <recommendedName>
        <fullName evidence="3">DNA polymerase alpha subunit B</fullName>
    </recommendedName>
</protein>
<reference evidence="8 9" key="1">
    <citation type="journal article" date="2014" name="Genome Biol. Evol.">
        <title>The genome of the myxosporean Thelohanellus kitauei shows adaptations to nutrient acquisition within its fish host.</title>
        <authorList>
            <person name="Yang Y."/>
            <person name="Xiong J."/>
            <person name="Zhou Z."/>
            <person name="Huo F."/>
            <person name="Miao W."/>
            <person name="Ran C."/>
            <person name="Liu Y."/>
            <person name="Zhang J."/>
            <person name="Feng J."/>
            <person name="Wang M."/>
            <person name="Wang M."/>
            <person name="Wang L."/>
            <person name="Yao B."/>
        </authorList>
    </citation>
    <scope>NUCLEOTIDE SEQUENCE [LARGE SCALE GENOMIC DNA]</scope>
    <source>
        <strain evidence="8">Wuqing</strain>
    </source>
</reference>
<keyword evidence="4" id="KW-0235">DNA replication</keyword>
<evidence type="ECO:0000313" key="9">
    <source>
        <dbReference type="Proteomes" id="UP000031668"/>
    </source>
</evidence>
<comment type="similarity">
    <text evidence="2">Belongs to the DNA polymerase alpha subunit B family.</text>
</comment>
<dbReference type="Pfam" id="PF22062">
    <property type="entry name" value="OB_DPOA2"/>
    <property type="match status" value="1"/>
</dbReference>
<proteinExistence type="inferred from homology"/>
<feature type="domain" description="DNA polymerase alpha subunit B OB" evidence="7">
    <location>
        <begin position="187"/>
        <end position="286"/>
    </location>
</feature>
<dbReference type="Pfam" id="PF04042">
    <property type="entry name" value="DNA_pol_E_B"/>
    <property type="match status" value="1"/>
</dbReference>
<dbReference type="InterPro" id="IPR016722">
    <property type="entry name" value="DNA_pol_alpha_bsu"/>
</dbReference>
<evidence type="ECO:0000259" key="6">
    <source>
        <dbReference type="Pfam" id="PF04042"/>
    </source>
</evidence>
<evidence type="ECO:0000256" key="4">
    <source>
        <dbReference type="ARBA" id="ARBA00022705"/>
    </source>
</evidence>
<evidence type="ECO:0000313" key="8">
    <source>
        <dbReference type="EMBL" id="KII70226.1"/>
    </source>
</evidence>
<dbReference type="GO" id="GO:0003677">
    <property type="term" value="F:DNA binding"/>
    <property type="evidence" value="ECO:0007669"/>
    <property type="project" value="InterPro"/>
</dbReference>
<organism evidence="8 9">
    <name type="scientific">Thelohanellus kitauei</name>
    <name type="common">Myxosporean</name>
    <dbReference type="NCBI Taxonomy" id="669202"/>
    <lineage>
        <taxon>Eukaryota</taxon>
        <taxon>Metazoa</taxon>
        <taxon>Cnidaria</taxon>
        <taxon>Myxozoa</taxon>
        <taxon>Myxosporea</taxon>
        <taxon>Bivalvulida</taxon>
        <taxon>Platysporina</taxon>
        <taxon>Myxobolidae</taxon>
        <taxon>Thelohanellus</taxon>
    </lineage>
</organism>
<dbReference type="PANTHER" id="PTHR23061:SF12">
    <property type="entry name" value="DNA POLYMERASE ALPHA SUBUNIT B"/>
    <property type="match status" value="1"/>
</dbReference>
<dbReference type="GO" id="GO:0005658">
    <property type="term" value="C:alpha DNA polymerase:primase complex"/>
    <property type="evidence" value="ECO:0007669"/>
    <property type="project" value="TreeGrafter"/>
</dbReference>
<dbReference type="InterPro" id="IPR007185">
    <property type="entry name" value="DNA_pol_a/d/e_bsu"/>
</dbReference>
<gene>
    <name evidence="8" type="ORF">RF11_08288</name>
</gene>
<dbReference type="PANTHER" id="PTHR23061">
    <property type="entry name" value="DNA POLYMERASE 2 ALPHA 70 KDA SUBUNIT"/>
    <property type="match status" value="1"/>
</dbReference>
<dbReference type="GO" id="GO:0006270">
    <property type="term" value="P:DNA replication initiation"/>
    <property type="evidence" value="ECO:0007669"/>
    <property type="project" value="TreeGrafter"/>
</dbReference>
<feature type="domain" description="DNA polymerase alpha/delta/epsilon subunit B" evidence="6">
    <location>
        <begin position="307"/>
        <end position="510"/>
    </location>
</feature>
<evidence type="ECO:0000259" key="7">
    <source>
        <dbReference type="Pfam" id="PF22062"/>
    </source>
</evidence>
<sequence>MKSALREKLSEEFENLTFKFDQAMLEKLEPLVGESDINEFVDKFLCFYMSNSSSKSSDAIIQEFSIGVRPFLKNLKAMTSLPTPTITRKEILKELQPKQWIEGDMEKIYKITPKQNVSTPISKLGTSIISPNFSKTSTPSIIHGNVVCEWGAFSNFIDSKTFTFQNILDSPKSQMFQKLTSIVSYLDSRMIEVAKNINNNKVETFHQLGEVNLEECYAFGRIASNPPGHRLMDNSIHLEGGLSLCEGYLVKLDISQIETTCLFPGQIVITRGIHPSTTLFEVSEIITENAFIQKSKVPFPSSLTGLIISGPFYSKTSPNFDFINPLCELIENEAAQIAILVCINLLQIGPFCDDSVFEIEGNEMSFREGMNQIFQSISEVARRVGTQVLVVPSVADITSLPIFPQTPFFTKEYSNIRFLGNPTCFKVNGFCFGVSSMDILMHLSNFEFSKGIKGDRISRLIKHLLNQKSFYPLYPPFANTPIDFKNLEEFSCLKTEPDILILTSMLCPFIKKVDNTLCINPSQFCKSAKLSFYANFKITSNSSGTVDQDNSLIQIHKS</sequence>
<accession>A0A0C2MSD9</accession>
<comment type="caution">
    <text evidence="8">The sequence shown here is derived from an EMBL/GenBank/DDBJ whole genome shotgun (WGS) entry which is preliminary data.</text>
</comment>
<comment type="subcellular location">
    <subcellularLocation>
        <location evidence="1">Nucleus</location>
    </subcellularLocation>
</comment>
<name>A0A0C2MSD9_THEKT</name>
<dbReference type="InterPro" id="IPR054300">
    <property type="entry name" value="OB_DPOA2"/>
</dbReference>
<dbReference type="AlphaFoldDB" id="A0A0C2MSD9"/>
<keyword evidence="9" id="KW-1185">Reference proteome</keyword>
<evidence type="ECO:0000256" key="3">
    <source>
        <dbReference type="ARBA" id="ARBA00018596"/>
    </source>
</evidence>
<dbReference type="EMBL" id="JWZT01002138">
    <property type="protein sequence ID" value="KII70226.1"/>
    <property type="molecule type" value="Genomic_DNA"/>
</dbReference>
<dbReference type="Gene3D" id="3.60.21.60">
    <property type="match status" value="2"/>
</dbReference>